<accession>A0ABV7X0G8</accession>
<protein>
    <submittedName>
        <fullName evidence="2">NnrS family protein</fullName>
    </submittedName>
</protein>
<feature type="transmembrane region" description="Helical" evidence="1">
    <location>
        <begin position="56"/>
        <end position="74"/>
    </location>
</feature>
<organism evidence="2 3">
    <name type="scientific">Devosia honganensis</name>
    <dbReference type="NCBI Taxonomy" id="1610527"/>
    <lineage>
        <taxon>Bacteria</taxon>
        <taxon>Pseudomonadati</taxon>
        <taxon>Pseudomonadota</taxon>
        <taxon>Alphaproteobacteria</taxon>
        <taxon>Hyphomicrobiales</taxon>
        <taxon>Devosiaceae</taxon>
        <taxon>Devosia</taxon>
    </lineage>
</organism>
<dbReference type="RefSeq" id="WP_380094575.1">
    <property type="nucleotide sequence ID" value="NZ_JBHRYD010000001.1"/>
</dbReference>
<keyword evidence="1" id="KW-1133">Transmembrane helix</keyword>
<keyword evidence="1" id="KW-0812">Transmembrane</keyword>
<evidence type="ECO:0000313" key="3">
    <source>
        <dbReference type="Proteomes" id="UP001595613"/>
    </source>
</evidence>
<feature type="transmembrane region" description="Helical" evidence="1">
    <location>
        <begin position="139"/>
        <end position="158"/>
    </location>
</feature>
<name>A0ABV7X0G8_9HYPH</name>
<feature type="transmembrane region" description="Helical" evidence="1">
    <location>
        <begin position="220"/>
        <end position="247"/>
    </location>
</feature>
<feature type="transmembrane region" description="Helical" evidence="1">
    <location>
        <begin position="331"/>
        <end position="349"/>
    </location>
</feature>
<evidence type="ECO:0000256" key="1">
    <source>
        <dbReference type="SAM" id="Phobius"/>
    </source>
</evidence>
<proteinExistence type="predicted"/>
<reference evidence="3" key="1">
    <citation type="journal article" date="2019" name="Int. J. Syst. Evol. Microbiol.">
        <title>The Global Catalogue of Microorganisms (GCM) 10K type strain sequencing project: providing services to taxonomists for standard genome sequencing and annotation.</title>
        <authorList>
            <consortium name="The Broad Institute Genomics Platform"/>
            <consortium name="The Broad Institute Genome Sequencing Center for Infectious Disease"/>
            <person name="Wu L."/>
            <person name="Ma J."/>
        </authorList>
    </citation>
    <scope>NUCLEOTIDE SEQUENCE [LARGE SCALE GENOMIC DNA]</scope>
    <source>
        <strain evidence="3">KCTC 42281</strain>
    </source>
</reference>
<keyword evidence="3" id="KW-1185">Reference proteome</keyword>
<feature type="transmembrane region" description="Helical" evidence="1">
    <location>
        <begin position="16"/>
        <end position="36"/>
    </location>
</feature>
<feature type="transmembrane region" description="Helical" evidence="1">
    <location>
        <begin position="267"/>
        <end position="287"/>
    </location>
</feature>
<comment type="caution">
    <text evidence="2">The sequence shown here is derived from an EMBL/GenBank/DDBJ whole genome shotgun (WGS) entry which is preliminary data.</text>
</comment>
<evidence type="ECO:0000313" key="2">
    <source>
        <dbReference type="EMBL" id="MFC3703630.1"/>
    </source>
</evidence>
<feature type="transmembrane region" description="Helical" evidence="1">
    <location>
        <begin position="111"/>
        <end position="132"/>
    </location>
</feature>
<dbReference type="Pfam" id="PF05940">
    <property type="entry name" value="NnrS"/>
    <property type="match status" value="1"/>
</dbReference>
<feature type="transmembrane region" description="Helical" evidence="1">
    <location>
        <begin position="178"/>
        <end position="199"/>
    </location>
</feature>
<sequence>MTPPLHRVLSDEGFRIFFPLAAIHAALWPFLWVALWSFDLPLARNVPPGLWHAHEMIFGAWGAALIGFMTTAAPEWTNSPRPRGRALWGLAGLWGVGRMAGLVGADILLPLSALADLVWIAALVLWLGWVSWNARTTRVLSFMGWIFALGLAGAVARWDMMTGYGPLASDALRVAGLLFLGLLGLALARITVPVTNVVLDPTETSSPFRPHPGRLNLGPGLVALAIMGELAGLSPGVSGFLWIAAGAGFMDRMAEGFVGREAFRSEILVLMAASGFAGAGLILLGASRLGAPWGEVAPLHLALMGGLGLGVLAVLAIAGRFHTGQGLGLHWQTQAAFLLAGAAALLRALPEMGFMPWPPGPLHLLSALLWAAAFALWLQDYWPALSDAETLDRH</sequence>
<keyword evidence="1" id="KW-0472">Membrane</keyword>
<feature type="transmembrane region" description="Helical" evidence="1">
    <location>
        <begin position="361"/>
        <end position="378"/>
    </location>
</feature>
<feature type="transmembrane region" description="Helical" evidence="1">
    <location>
        <begin position="299"/>
        <end position="319"/>
    </location>
</feature>
<gene>
    <name evidence="2" type="ORF">ACFOOL_02520</name>
</gene>
<dbReference type="InterPro" id="IPR010266">
    <property type="entry name" value="NnrS"/>
</dbReference>
<dbReference type="Proteomes" id="UP001595613">
    <property type="component" value="Unassembled WGS sequence"/>
</dbReference>
<dbReference type="EMBL" id="JBHRYD010000001">
    <property type="protein sequence ID" value="MFC3703630.1"/>
    <property type="molecule type" value="Genomic_DNA"/>
</dbReference>